<dbReference type="InterPro" id="IPR020946">
    <property type="entry name" value="Flavin_mOase-like"/>
</dbReference>
<dbReference type="SUPFAM" id="SSF51905">
    <property type="entry name" value="FAD/NAD(P)-binding domain"/>
    <property type="match status" value="1"/>
</dbReference>
<dbReference type="Gene3D" id="3.50.50.60">
    <property type="entry name" value="FAD/NAD(P)-binding domain"/>
    <property type="match status" value="2"/>
</dbReference>
<evidence type="ECO:0000256" key="2">
    <source>
        <dbReference type="ARBA" id="ARBA00022827"/>
    </source>
</evidence>
<keyword evidence="4" id="KW-0560">Oxidoreductase</keyword>
<dbReference type="PRINTS" id="PR00420">
    <property type="entry name" value="RNGMNOXGNASE"/>
</dbReference>
<dbReference type="GO" id="GO:0050661">
    <property type="term" value="F:NADP binding"/>
    <property type="evidence" value="ECO:0007669"/>
    <property type="project" value="InterPro"/>
</dbReference>
<dbReference type="Proteomes" id="UP001271007">
    <property type="component" value="Unassembled WGS sequence"/>
</dbReference>
<evidence type="ECO:0008006" key="7">
    <source>
        <dbReference type="Google" id="ProtNLM"/>
    </source>
</evidence>
<dbReference type="GO" id="GO:0050660">
    <property type="term" value="F:flavin adenine dinucleotide binding"/>
    <property type="evidence" value="ECO:0007669"/>
    <property type="project" value="InterPro"/>
</dbReference>
<dbReference type="PANTHER" id="PTHR43098">
    <property type="entry name" value="L-ORNITHINE N(5)-MONOOXYGENASE-RELATED"/>
    <property type="match status" value="1"/>
</dbReference>
<sequence length="238" mass="27126">MATANGLNGTHSEKPEYDAIVVGAGFAGLRIIHELRNLGLKYKVFEAGTGVGGTWYWNRYQSNRERLTGELVPCFSYFDRYPGARTDSQSWVYIMNFSKELNAEWSWTEKYPRQPEVLEYLNYVADKFDMKKDVQFSTRVQSCHYDKSNNIWTITTDKGERSTCKYFISASGILSIGRQLPFRGVKNFKGESYRSFAWPKDQVSFIGKRVGVIGTGATGLQIIPEVAQSAKELTVFQR</sequence>
<dbReference type="GO" id="GO:0004499">
    <property type="term" value="F:N,N-dimethylaniline monooxygenase activity"/>
    <property type="evidence" value="ECO:0007669"/>
    <property type="project" value="InterPro"/>
</dbReference>
<gene>
    <name evidence="5" type="ORF">LTR09_004418</name>
</gene>
<protein>
    <recommendedName>
        <fullName evidence="7">Cyclohexanone monooxygenase</fullName>
    </recommendedName>
</protein>
<evidence type="ECO:0000313" key="5">
    <source>
        <dbReference type="EMBL" id="KAK3054689.1"/>
    </source>
</evidence>
<organism evidence="5 6">
    <name type="scientific">Extremus antarcticus</name>
    <dbReference type="NCBI Taxonomy" id="702011"/>
    <lineage>
        <taxon>Eukaryota</taxon>
        <taxon>Fungi</taxon>
        <taxon>Dikarya</taxon>
        <taxon>Ascomycota</taxon>
        <taxon>Pezizomycotina</taxon>
        <taxon>Dothideomycetes</taxon>
        <taxon>Dothideomycetidae</taxon>
        <taxon>Mycosphaerellales</taxon>
        <taxon>Extremaceae</taxon>
        <taxon>Extremus</taxon>
    </lineage>
</organism>
<evidence type="ECO:0000256" key="3">
    <source>
        <dbReference type="ARBA" id="ARBA00022857"/>
    </source>
</evidence>
<evidence type="ECO:0000256" key="1">
    <source>
        <dbReference type="ARBA" id="ARBA00022630"/>
    </source>
</evidence>
<dbReference type="InterPro" id="IPR050775">
    <property type="entry name" value="FAD-binding_Monooxygenases"/>
</dbReference>
<name>A0AAJ0G9R8_9PEZI</name>
<comment type="caution">
    <text evidence="5">The sequence shown here is derived from an EMBL/GenBank/DDBJ whole genome shotgun (WGS) entry which is preliminary data.</text>
</comment>
<dbReference type="EMBL" id="JAWDJX010000011">
    <property type="protein sequence ID" value="KAK3054689.1"/>
    <property type="molecule type" value="Genomic_DNA"/>
</dbReference>
<dbReference type="Pfam" id="PF00743">
    <property type="entry name" value="FMO-like"/>
    <property type="match status" value="1"/>
</dbReference>
<dbReference type="AlphaFoldDB" id="A0AAJ0G9R8"/>
<evidence type="ECO:0000256" key="4">
    <source>
        <dbReference type="ARBA" id="ARBA00023002"/>
    </source>
</evidence>
<keyword evidence="6" id="KW-1185">Reference proteome</keyword>
<keyword evidence="2" id="KW-0274">FAD</keyword>
<dbReference type="PANTHER" id="PTHR43098:SF5">
    <property type="entry name" value="DUAL-FUNCTIONAL MONOOXYGENASE_METHYLTRANSFERASE PSOF"/>
    <property type="match status" value="1"/>
</dbReference>
<keyword evidence="3" id="KW-0521">NADP</keyword>
<keyword evidence="1" id="KW-0285">Flavoprotein</keyword>
<reference evidence="5" key="1">
    <citation type="submission" date="2023-04" db="EMBL/GenBank/DDBJ databases">
        <title>Black Yeasts Isolated from many extreme environments.</title>
        <authorList>
            <person name="Coleine C."/>
            <person name="Stajich J.E."/>
            <person name="Selbmann L."/>
        </authorList>
    </citation>
    <scope>NUCLEOTIDE SEQUENCE</scope>
    <source>
        <strain evidence="5">CCFEE 5312</strain>
    </source>
</reference>
<accession>A0AAJ0G9R8</accession>
<dbReference type="InterPro" id="IPR036188">
    <property type="entry name" value="FAD/NAD-bd_sf"/>
</dbReference>
<proteinExistence type="predicted"/>
<evidence type="ECO:0000313" key="6">
    <source>
        <dbReference type="Proteomes" id="UP001271007"/>
    </source>
</evidence>